<dbReference type="EMBL" id="BHZD01000001">
    <property type="protein sequence ID" value="GCD47928.1"/>
    <property type="molecule type" value="Genomic_DNA"/>
</dbReference>
<protein>
    <recommendedName>
        <fullName evidence="3">CYTH domain-containing protein</fullName>
    </recommendedName>
</protein>
<dbReference type="RefSeq" id="WP_125057938.1">
    <property type="nucleotide sequence ID" value="NZ_BHZD01000001.1"/>
</dbReference>
<accession>A0A401WF53</accession>
<sequence length="253" mass="28403">MTGSAGPVPRLDAVEIKATFSGARAEVAAKALAPDDGGVWCQVFFCEGPRHRHPGELPLLEAGVILRLRSRQGKKGDTTAKLRPCRRARVPAHWLDFHRHGDDELRLESDWAGERQVLAASLTRTRDRQDVDAVTSGHRPLHTAFSAAQERFLADCADLAVDFQELTVYGPVRAQRWRDVRRRHHELTVERWSVAPRTGPPLDWLEVSERVEPEGSEVVRASLLALLRQLGLEPDLEQESKTRRVLEALTRDA</sequence>
<name>A0A401WF53_STREY</name>
<gene>
    <name evidence="1" type="ORF">GKJPGBOP_07723</name>
</gene>
<organism evidence="1 2">
    <name type="scientific">Streptomyces paromomycinus</name>
    <name type="common">Streptomyces rimosus subsp. paromomycinus</name>
    <dbReference type="NCBI Taxonomy" id="92743"/>
    <lineage>
        <taxon>Bacteria</taxon>
        <taxon>Bacillati</taxon>
        <taxon>Actinomycetota</taxon>
        <taxon>Actinomycetes</taxon>
        <taxon>Kitasatosporales</taxon>
        <taxon>Streptomycetaceae</taxon>
        <taxon>Streptomyces</taxon>
    </lineage>
</organism>
<evidence type="ECO:0000313" key="2">
    <source>
        <dbReference type="Proteomes" id="UP000286746"/>
    </source>
</evidence>
<reference evidence="1 2" key="1">
    <citation type="submission" date="2018-11" db="EMBL/GenBank/DDBJ databases">
        <title>Whole genome sequence of Streptomyces paromomycinus NBRC 15454(T).</title>
        <authorList>
            <person name="Komaki H."/>
            <person name="Tamura T."/>
        </authorList>
    </citation>
    <scope>NUCLEOTIDE SEQUENCE [LARGE SCALE GENOMIC DNA]</scope>
    <source>
        <strain evidence="1 2">NBRC 15454</strain>
    </source>
</reference>
<evidence type="ECO:0000313" key="1">
    <source>
        <dbReference type="EMBL" id="GCD47928.1"/>
    </source>
</evidence>
<comment type="caution">
    <text evidence="1">The sequence shown here is derived from an EMBL/GenBank/DDBJ whole genome shotgun (WGS) entry which is preliminary data.</text>
</comment>
<keyword evidence="2" id="KW-1185">Reference proteome</keyword>
<proteinExistence type="predicted"/>
<dbReference type="AlphaFoldDB" id="A0A401WF53"/>
<dbReference type="Proteomes" id="UP000286746">
    <property type="component" value="Unassembled WGS sequence"/>
</dbReference>
<evidence type="ECO:0008006" key="3">
    <source>
        <dbReference type="Google" id="ProtNLM"/>
    </source>
</evidence>